<gene>
    <name evidence="2" type="ORF">PeribacterD1_0269</name>
</gene>
<dbReference type="PATRIC" id="fig|1735161.3.peg.270"/>
<evidence type="ECO:0000259" key="1">
    <source>
        <dbReference type="Pfam" id="PF12647"/>
    </source>
</evidence>
<name>A0A0S1SRB2_9BACT</name>
<dbReference type="STRING" id="1735162.PeribacterB2_0269"/>
<dbReference type="InterPro" id="IPR024439">
    <property type="entry name" value="RNHCP"/>
</dbReference>
<evidence type="ECO:0000313" key="2">
    <source>
        <dbReference type="EMBL" id="ALM12968.1"/>
    </source>
</evidence>
<reference evidence="2 3" key="2">
    <citation type="journal article" date="2016" name="PeerJ">
        <title>Analysis of five complete genome sequences for members of the class Peribacteria in the recently recognized Peregrinibacteria bacterial phylum.</title>
        <authorList>
            <person name="Anantharaman K."/>
            <person name="Brown C.T."/>
            <person name="Burstein D."/>
            <person name="Castelle C.J."/>
            <person name="Probst A.J."/>
            <person name="Thomas B.C."/>
            <person name="Williams K.H."/>
            <person name="Banfield J.F."/>
        </authorList>
    </citation>
    <scope>NUCLEOTIDE SEQUENCE [LARGE SCALE GENOMIC DNA]</scope>
    <source>
        <strain evidence="2">RIFOXYD1_FULL_PER-ii_59_16</strain>
    </source>
</reference>
<protein>
    <recommendedName>
        <fullName evidence="1">RNHCP domain-containing protein</fullName>
    </recommendedName>
</protein>
<feature type="domain" description="RNHCP" evidence="1">
    <location>
        <begin position="8"/>
        <end position="95"/>
    </location>
</feature>
<accession>A0A0S1SLK3</accession>
<dbReference type="EMBL" id="CP013065">
    <property type="protein sequence ID" value="ALM12968.1"/>
    <property type="molecule type" value="Genomic_DNA"/>
</dbReference>
<accession>A0A0S1SJZ2</accession>
<dbReference type="AlphaFoldDB" id="A0A0S1SRB2"/>
<reference evidence="3" key="1">
    <citation type="submission" date="2015-10" db="EMBL/GenBank/DDBJ databases">
        <title>Analysis of five complete genome sequences for members of the class Peribacteria in the recently recognized Peregrinibacteria bacterial phylum.</title>
        <authorList>
            <person name="Anantharaman K."/>
            <person name="Brown C.T."/>
            <person name="Burstein D."/>
            <person name="Castelle C.J."/>
            <person name="Probst A.J."/>
            <person name="Thomas B.C."/>
            <person name="Williams K.H."/>
            <person name="Banfield J.F."/>
        </authorList>
    </citation>
    <scope>NUCLEOTIDE SEQUENCE [LARGE SCALE GENOMIC DNA]</scope>
</reference>
<dbReference type="Proteomes" id="UP000069135">
    <property type="component" value="Chromosome"/>
</dbReference>
<accession>A0A0S1SVV4</accession>
<accession>A0A0S1SMF3</accession>
<accession>A0A0S1SRB2</accession>
<evidence type="ECO:0000313" key="3">
    <source>
        <dbReference type="Proteomes" id="UP000069135"/>
    </source>
</evidence>
<organism evidence="2 3">
    <name type="scientific">Candidatus Peribacter riflensis</name>
    <dbReference type="NCBI Taxonomy" id="1735162"/>
    <lineage>
        <taxon>Bacteria</taxon>
        <taxon>Candidatus Peregrinibacteriota</taxon>
        <taxon>Candidatus Peribacteria</taxon>
        <taxon>Candidatus Peribacterales</taxon>
        <taxon>Candidatus Peribacteraceae</taxon>
        <taxon>Candidatus Peribacter</taxon>
    </lineage>
</organism>
<dbReference type="KEGG" id="prf:PeribacterA2_0269"/>
<sequence>MPFISRQEPFTCEHCGAKVDPLEHGSCRNHCPRCLWSKHVDDRGPGDRASSCGGLMEPVGVDFRGPKGWMIVHRCTVCGKSITNKCAPDDDQAKLSALHP</sequence>
<dbReference type="Pfam" id="PF12647">
    <property type="entry name" value="RNHCP"/>
    <property type="match status" value="1"/>
</dbReference>
<proteinExistence type="predicted"/>